<dbReference type="AlphaFoldDB" id="A0A6L8W3V1"/>
<feature type="signal peptide" evidence="2">
    <location>
        <begin position="1"/>
        <end position="29"/>
    </location>
</feature>
<evidence type="ECO:0000313" key="4">
    <source>
        <dbReference type="Proteomes" id="UP000476030"/>
    </source>
</evidence>
<dbReference type="PROSITE" id="PS51257">
    <property type="entry name" value="PROKAR_LIPOPROTEIN"/>
    <property type="match status" value="1"/>
</dbReference>
<sequence length="348" mass="37590">MIKKFRTISRLLVLGAGFLGCLVSSVANAEDKVVLKVADIFPTTHYILLEGTQKWMDKAVELSEGRIEFQYFPAQQLGKAKDIMSLTKSGVADVGAIIPAYVPEKLPLSAAGELPGMFNTACSGSNALAELTAPGGILYEQEFKPQGFHVLYTNMLAPYTVVTSEKALNSYKDLAGLKLYASGDAKHETLTKLGATPIRLSGPEIFEAVERGTLDGAMLAYIGLPPYSLDEVMKYGLTGVNFGSTTVTYGMTTEKWNSLDSEIQKALTDAAAYASNALCSYSDSMNSKALEDLKSGGAQIHVIGGDEAAALNRELEPVIENWTKVLEERGKPAKKVIEQYREAVSKHE</sequence>
<dbReference type="Gene3D" id="3.40.190.170">
    <property type="entry name" value="Bacterial extracellular solute-binding protein, family 7"/>
    <property type="match status" value="1"/>
</dbReference>
<dbReference type="EMBL" id="WTUW01000001">
    <property type="protein sequence ID" value="MZR29192.1"/>
    <property type="molecule type" value="Genomic_DNA"/>
</dbReference>
<dbReference type="CDD" id="cd13601">
    <property type="entry name" value="PBP2_TRAP_DctP1_3_4_like"/>
    <property type="match status" value="1"/>
</dbReference>
<organism evidence="3 4">
    <name type="scientific">Sneathiella litorea</name>
    <dbReference type="NCBI Taxonomy" id="2606216"/>
    <lineage>
        <taxon>Bacteria</taxon>
        <taxon>Pseudomonadati</taxon>
        <taxon>Pseudomonadota</taxon>
        <taxon>Alphaproteobacteria</taxon>
        <taxon>Sneathiellales</taxon>
        <taxon>Sneathiellaceae</taxon>
        <taxon>Sneathiella</taxon>
    </lineage>
</organism>
<proteinExistence type="predicted"/>
<evidence type="ECO:0000256" key="1">
    <source>
        <dbReference type="ARBA" id="ARBA00022729"/>
    </source>
</evidence>
<evidence type="ECO:0000313" key="3">
    <source>
        <dbReference type="EMBL" id="MZR29192.1"/>
    </source>
</evidence>
<keyword evidence="4" id="KW-1185">Reference proteome</keyword>
<feature type="chain" id="PRO_5026825329" description="TRAP-type C4-dicarboxylate transport system, substrate-binding protein" evidence="2">
    <location>
        <begin position="30"/>
        <end position="348"/>
    </location>
</feature>
<comment type="caution">
    <text evidence="3">The sequence shown here is derived from an EMBL/GenBank/DDBJ whole genome shotgun (WGS) entry which is preliminary data.</text>
</comment>
<reference evidence="3 4" key="1">
    <citation type="submission" date="2019-12" db="EMBL/GenBank/DDBJ databases">
        <title>Snethiella sp. nov. sp. isolated from sea sand.</title>
        <authorList>
            <person name="Kim J."/>
            <person name="Jeong S.E."/>
            <person name="Jung H.S."/>
            <person name="Jeon C.O."/>
        </authorList>
    </citation>
    <scope>NUCLEOTIDE SEQUENCE [LARGE SCALE GENOMIC DNA]</scope>
    <source>
        <strain evidence="3 4">DP05</strain>
    </source>
</reference>
<evidence type="ECO:0008006" key="5">
    <source>
        <dbReference type="Google" id="ProtNLM"/>
    </source>
</evidence>
<gene>
    <name evidence="3" type="ORF">GQE98_00950</name>
</gene>
<evidence type="ECO:0000256" key="2">
    <source>
        <dbReference type="SAM" id="SignalP"/>
    </source>
</evidence>
<dbReference type="Pfam" id="PF03480">
    <property type="entry name" value="DctP"/>
    <property type="match status" value="1"/>
</dbReference>
<dbReference type="InterPro" id="IPR038404">
    <property type="entry name" value="TRAP_DctP_sf"/>
</dbReference>
<dbReference type="PANTHER" id="PTHR33376:SF15">
    <property type="entry name" value="BLL6794 PROTEIN"/>
    <property type="match status" value="1"/>
</dbReference>
<protein>
    <recommendedName>
        <fullName evidence="5">TRAP-type C4-dicarboxylate transport system, substrate-binding protein</fullName>
    </recommendedName>
</protein>
<keyword evidence="1 2" id="KW-0732">Signal</keyword>
<dbReference type="PANTHER" id="PTHR33376">
    <property type="match status" value="1"/>
</dbReference>
<dbReference type="RefSeq" id="WP_161313682.1">
    <property type="nucleotide sequence ID" value="NZ_WTUW01000001.1"/>
</dbReference>
<dbReference type="Proteomes" id="UP000476030">
    <property type="component" value="Unassembled WGS sequence"/>
</dbReference>
<dbReference type="NCBIfam" id="NF037995">
    <property type="entry name" value="TRAP_S1"/>
    <property type="match status" value="1"/>
</dbReference>
<dbReference type="GO" id="GO:0055085">
    <property type="term" value="P:transmembrane transport"/>
    <property type="evidence" value="ECO:0007669"/>
    <property type="project" value="InterPro"/>
</dbReference>
<dbReference type="InterPro" id="IPR018389">
    <property type="entry name" value="DctP_fam"/>
</dbReference>
<name>A0A6L8W3V1_9PROT</name>
<accession>A0A6L8W3V1</accession>